<keyword evidence="1" id="KW-1133">Transmembrane helix</keyword>
<sequence length="84" mass="9818">MTKNNLRDYKKAWTLTFFAISLMLGIAVAWELFGSYIYEILGLDKDSEITRLVVYISLMLVVILPFELVLKELRRISSESRDKK</sequence>
<keyword evidence="1" id="KW-0812">Transmembrane</keyword>
<dbReference type="AlphaFoldDB" id="A0A4U0P8H8"/>
<accession>A0A4U0P8H8</accession>
<gene>
    <name evidence="2" type="ORF">FAZ21_19605</name>
</gene>
<feature type="transmembrane region" description="Helical" evidence="1">
    <location>
        <begin position="52"/>
        <end position="70"/>
    </location>
</feature>
<name>A0A4U0P8H8_9NEIS</name>
<reference evidence="2 3" key="1">
    <citation type="submission" date="2019-04" db="EMBL/GenBank/DDBJ databases">
        <title>Chitiniphilus eburnea sp. nov., a novel chitinolytic bacterium isolated from aquaculture sludge.</title>
        <authorList>
            <person name="Sheng M."/>
        </authorList>
    </citation>
    <scope>NUCLEOTIDE SEQUENCE [LARGE SCALE GENOMIC DNA]</scope>
    <source>
        <strain evidence="2 3">HX-2-15</strain>
    </source>
</reference>
<evidence type="ECO:0000313" key="2">
    <source>
        <dbReference type="EMBL" id="TJZ63857.1"/>
    </source>
</evidence>
<keyword evidence="1" id="KW-0472">Membrane</keyword>
<evidence type="ECO:0000313" key="3">
    <source>
        <dbReference type="Proteomes" id="UP000310016"/>
    </source>
</evidence>
<organism evidence="2 3">
    <name type="scientific">Chitiniphilus eburneus</name>
    <dbReference type="NCBI Taxonomy" id="2571148"/>
    <lineage>
        <taxon>Bacteria</taxon>
        <taxon>Pseudomonadati</taxon>
        <taxon>Pseudomonadota</taxon>
        <taxon>Betaproteobacteria</taxon>
        <taxon>Neisseriales</taxon>
        <taxon>Chitinibacteraceae</taxon>
        <taxon>Chitiniphilus</taxon>
    </lineage>
</organism>
<protein>
    <submittedName>
        <fullName evidence="2">Uncharacterized protein</fullName>
    </submittedName>
</protein>
<comment type="caution">
    <text evidence="2">The sequence shown here is derived from an EMBL/GenBank/DDBJ whole genome shotgun (WGS) entry which is preliminary data.</text>
</comment>
<keyword evidence="3" id="KW-1185">Reference proteome</keyword>
<dbReference type="Proteomes" id="UP000310016">
    <property type="component" value="Unassembled WGS sequence"/>
</dbReference>
<dbReference type="RefSeq" id="WP_136775122.1">
    <property type="nucleotide sequence ID" value="NZ_CP156074.1"/>
</dbReference>
<evidence type="ECO:0000256" key="1">
    <source>
        <dbReference type="SAM" id="Phobius"/>
    </source>
</evidence>
<proteinExistence type="predicted"/>
<feature type="transmembrane region" description="Helical" evidence="1">
    <location>
        <begin position="12"/>
        <end position="32"/>
    </location>
</feature>
<dbReference type="EMBL" id="SUMF01000055">
    <property type="protein sequence ID" value="TJZ63857.1"/>
    <property type="molecule type" value="Genomic_DNA"/>
</dbReference>